<feature type="transmembrane region" description="Helical" evidence="8">
    <location>
        <begin position="121"/>
        <end position="141"/>
    </location>
</feature>
<dbReference type="GO" id="GO:0015093">
    <property type="term" value="F:ferrous iron transmembrane transporter activity"/>
    <property type="evidence" value="ECO:0007669"/>
    <property type="project" value="TreeGrafter"/>
</dbReference>
<evidence type="ECO:0000313" key="12">
    <source>
        <dbReference type="EMBL" id="CAF3794006.1"/>
    </source>
</evidence>
<dbReference type="InterPro" id="IPR036837">
    <property type="entry name" value="Cation_efflux_CTD_sf"/>
</dbReference>
<dbReference type="GO" id="GO:0005886">
    <property type="term" value="C:plasma membrane"/>
    <property type="evidence" value="ECO:0007669"/>
    <property type="project" value="TreeGrafter"/>
</dbReference>
<dbReference type="GO" id="GO:0015341">
    <property type="term" value="F:zinc efflux antiporter activity"/>
    <property type="evidence" value="ECO:0007669"/>
    <property type="project" value="TreeGrafter"/>
</dbReference>
<dbReference type="NCBIfam" id="TIGR01297">
    <property type="entry name" value="CDF"/>
    <property type="match status" value="1"/>
</dbReference>
<evidence type="ECO:0000256" key="8">
    <source>
        <dbReference type="SAM" id="Phobius"/>
    </source>
</evidence>
<dbReference type="Proteomes" id="UP000663842">
    <property type="component" value="Unassembled WGS sequence"/>
</dbReference>
<feature type="transmembrane region" description="Helical" evidence="8">
    <location>
        <begin position="153"/>
        <end position="171"/>
    </location>
</feature>
<gene>
    <name evidence="12" type="ORF">UXM345_LOCUS4407</name>
    <name evidence="11" type="ORF">XDN619_LOCUS4813</name>
</gene>
<comment type="subcellular location">
    <subcellularLocation>
        <location evidence="1">Membrane</location>
        <topology evidence="1">Multi-pass membrane protein</topology>
    </subcellularLocation>
</comment>
<dbReference type="InterPro" id="IPR027470">
    <property type="entry name" value="Cation_efflux_CTD"/>
</dbReference>
<dbReference type="Pfam" id="PF01545">
    <property type="entry name" value="Cation_efflux"/>
    <property type="match status" value="1"/>
</dbReference>
<dbReference type="AlphaFoldDB" id="A0A819BGL4"/>
<keyword evidence="5 8" id="KW-0812">Transmembrane</keyword>
<dbReference type="InterPro" id="IPR027469">
    <property type="entry name" value="Cation_efflux_TMD_sf"/>
</dbReference>
<feature type="domain" description="Cation efflux protein cytoplasmic" evidence="10">
    <location>
        <begin position="212"/>
        <end position="286"/>
    </location>
</feature>
<evidence type="ECO:0000259" key="9">
    <source>
        <dbReference type="Pfam" id="PF01545"/>
    </source>
</evidence>
<dbReference type="InterPro" id="IPR002524">
    <property type="entry name" value="Cation_efflux"/>
</dbReference>
<dbReference type="PANTHER" id="PTHR43840:SF41">
    <property type="entry name" value="CATION-EFFLUX PUMP FIEF"/>
    <property type="match status" value="1"/>
</dbReference>
<evidence type="ECO:0000256" key="6">
    <source>
        <dbReference type="ARBA" id="ARBA00022989"/>
    </source>
</evidence>
<evidence type="ECO:0000256" key="1">
    <source>
        <dbReference type="ARBA" id="ARBA00004141"/>
    </source>
</evidence>
<proteinExistence type="inferred from homology"/>
<evidence type="ECO:0000256" key="2">
    <source>
        <dbReference type="ARBA" id="ARBA00008873"/>
    </source>
</evidence>
<evidence type="ECO:0000313" key="13">
    <source>
        <dbReference type="Proteomes" id="UP000663842"/>
    </source>
</evidence>
<comment type="similarity">
    <text evidence="2">Belongs to the cation diffusion facilitator (CDF) transporter (TC 2.A.4) family. SLC30A subfamily.</text>
</comment>
<dbReference type="PANTHER" id="PTHR43840">
    <property type="entry name" value="MITOCHONDRIAL METAL TRANSPORTER 1-RELATED"/>
    <property type="match status" value="1"/>
</dbReference>
<dbReference type="InterPro" id="IPR058533">
    <property type="entry name" value="Cation_efflux_TM"/>
</dbReference>
<dbReference type="EMBL" id="CAJNRG010001166">
    <property type="protein sequence ID" value="CAF2028605.1"/>
    <property type="molecule type" value="Genomic_DNA"/>
</dbReference>
<evidence type="ECO:0000259" key="10">
    <source>
        <dbReference type="Pfam" id="PF16916"/>
    </source>
</evidence>
<name>A0A819BGL4_9BILA</name>
<keyword evidence="7 8" id="KW-0472">Membrane</keyword>
<dbReference type="GO" id="GO:0015086">
    <property type="term" value="F:cadmium ion transmembrane transporter activity"/>
    <property type="evidence" value="ECO:0007669"/>
    <property type="project" value="TreeGrafter"/>
</dbReference>
<dbReference type="GO" id="GO:0006882">
    <property type="term" value="P:intracellular zinc ion homeostasis"/>
    <property type="evidence" value="ECO:0007669"/>
    <property type="project" value="TreeGrafter"/>
</dbReference>
<feature type="transmembrane region" description="Helical" evidence="8">
    <location>
        <begin position="82"/>
        <end position="101"/>
    </location>
</feature>
<evidence type="ECO:0000256" key="4">
    <source>
        <dbReference type="ARBA" id="ARBA00022475"/>
    </source>
</evidence>
<feature type="transmembrane region" description="Helical" evidence="8">
    <location>
        <begin position="177"/>
        <end position="198"/>
    </location>
</feature>
<dbReference type="InterPro" id="IPR050291">
    <property type="entry name" value="CDF_Transporter"/>
</dbReference>
<evidence type="ECO:0000256" key="3">
    <source>
        <dbReference type="ARBA" id="ARBA00022448"/>
    </source>
</evidence>
<organism evidence="12 13">
    <name type="scientific">Rotaria magnacalcarata</name>
    <dbReference type="NCBI Taxonomy" id="392030"/>
    <lineage>
        <taxon>Eukaryota</taxon>
        <taxon>Metazoa</taxon>
        <taxon>Spiralia</taxon>
        <taxon>Gnathifera</taxon>
        <taxon>Rotifera</taxon>
        <taxon>Eurotatoria</taxon>
        <taxon>Bdelloidea</taxon>
        <taxon>Philodinida</taxon>
        <taxon>Philodinidae</taxon>
        <taxon>Rotaria</taxon>
    </lineage>
</organism>
<dbReference type="EMBL" id="CAJOBF010000300">
    <property type="protein sequence ID" value="CAF3794006.1"/>
    <property type="molecule type" value="Genomic_DNA"/>
</dbReference>
<dbReference type="Pfam" id="PF16916">
    <property type="entry name" value="ZT_dimer"/>
    <property type="match status" value="1"/>
</dbReference>
<dbReference type="Proteomes" id="UP000663887">
    <property type="component" value="Unassembled WGS sequence"/>
</dbReference>
<comment type="caution">
    <text evidence="12">The sequence shown here is derived from an EMBL/GenBank/DDBJ whole genome shotgun (WGS) entry which is preliminary data.</text>
</comment>
<evidence type="ECO:0000256" key="7">
    <source>
        <dbReference type="ARBA" id="ARBA00023136"/>
    </source>
</evidence>
<dbReference type="SUPFAM" id="SSF160240">
    <property type="entry name" value="Cation efflux protein cytoplasmic domain-like"/>
    <property type="match status" value="1"/>
</dbReference>
<protein>
    <recommendedName>
        <fullName evidence="14">Cation diffusion facilitator family transporter</fullName>
    </recommendedName>
</protein>
<accession>A0A819BGL4</accession>
<evidence type="ECO:0000256" key="5">
    <source>
        <dbReference type="ARBA" id="ARBA00022692"/>
    </source>
</evidence>
<evidence type="ECO:0008006" key="14">
    <source>
        <dbReference type="Google" id="ProtNLM"/>
    </source>
</evidence>
<dbReference type="Gene3D" id="1.20.1510.10">
    <property type="entry name" value="Cation efflux protein transmembrane domain"/>
    <property type="match status" value="1"/>
</dbReference>
<sequence length="299" mass="33990">MDKQSANRLVKIASYASVLIALLIMIAKTYAWLFTESQSILASLIDSLLDISSSIINLIAIRVSLQPPDDNHRFGHEKFQDLAIFSQSMFFLASCLFTLFSSTKVLFFGAELKNSEFGANIMYLCIFLTFALVCFQSYVIKKTNSKIISADKLHYFSDFITNIAVVVSLYLSASFWYMDALAGIGISLYIMYAAYSLFREAIRNLADEEFQPKDRDKVVAIVANYTNIKGIHELKTRYAASKPFIQFHLELDGNLTLYRSHEIADELMLALLKEFPEAEITIHQDPAGLEKNVKYRERI</sequence>
<feature type="domain" description="Cation efflux protein transmembrane" evidence="9">
    <location>
        <begin position="15"/>
        <end position="205"/>
    </location>
</feature>
<reference evidence="12" key="1">
    <citation type="submission" date="2021-02" db="EMBL/GenBank/DDBJ databases">
        <authorList>
            <person name="Nowell W R."/>
        </authorList>
    </citation>
    <scope>NUCLEOTIDE SEQUENCE</scope>
</reference>
<keyword evidence="4" id="KW-1003">Cell membrane</keyword>
<evidence type="ECO:0000313" key="11">
    <source>
        <dbReference type="EMBL" id="CAF2028605.1"/>
    </source>
</evidence>
<feature type="transmembrane region" description="Helical" evidence="8">
    <location>
        <begin position="12"/>
        <end position="34"/>
    </location>
</feature>
<dbReference type="SUPFAM" id="SSF161111">
    <property type="entry name" value="Cation efflux protein transmembrane domain-like"/>
    <property type="match status" value="1"/>
</dbReference>
<keyword evidence="3" id="KW-0813">Transport</keyword>
<keyword evidence="6 8" id="KW-1133">Transmembrane helix</keyword>
<dbReference type="Gene3D" id="3.30.70.1350">
    <property type="entry name" value="Cation efflux protein, cytoplasmic domain"/>
    <property type="match status" value="1"/>
</dbReference>
<feature type="transmembrane region" description="Helical" evidence="8">
    <location>
        <begin position="40"/>
        <end position="61"/>
    </location>
</feature>